<reference evidence="6 7" key="2">
    <citation type="journal article" date="2010" name="Stand. Genomic Sci.">
        <title>Complete genome sequence of Sebaldella termitidis type strain (NCTC 11300).</title>
        <authorList>
            <person name="Harmon-Smith M."/>
            <person name="Celia L."/>
            <person name="Chertkov O."/>
            <person name="Lapidus A."/>
            <person name="Copeland A."/>
            <person name="Glavina Del Rio T."/>
            <person name="Nolan M."/>
            <person name="Lucas S."/>
            <person name="Tice H."/>
            <person name="Cheng J.F."/>
            <person name="Han C."/>
            <person name="Detter J.C."/>
            <person name="Bruce D."/>
            <person name="Goodwin L."/>
            <person name="Pitluck S."/>
            <person name="Pati A."/>
            <person name="Liolios K."/>
            <person name="Ivanova N."/>
            <person name="Mavromatis K."/>
            <person name="Mikhailova N."/>
            <person name="Chen A."/>
            <person name="Palaniappan K."/>
            <person name="Land M."/>
            <person name="Hauser L."/>
            <person name="Chang Y.J."/>
            <person name="Jeffries C.D."/>
            <person name="Brettin T."/>
            <person name="Goker M."/>
            <person name="Beck B."/>
            <person name="Bristow J."/>
            <person name="Eisen J.A."/>
            <person name="Markowitz V."/>
            <person name="Hugenholtz P."/>
            <person name="Kyrpides N.C."/>
            <person name="Klenk H.P."/>
            <person name="Chen F."/>
        </authorList>
    </citation>
    <scope>NUCLEOTIDE SEQUENCE [LARGE SCALE GENOMIC DNA]</scope>
    <source>
        <strain evidence="7">ATCC 33386 / NCTC 11300</strain>
    </source>
</reference>
<evidence type="ECO:0000256" key="1">
    <source>
        <dbReference type="ARBA" id="ARBA00008725"/>
    </source>
</evidence>
<accession>D1AGG0</accession>
<dbReference type="SUPFAM" id="SSF53850">
    <property type="entry name" value="Periplasmic binding protein-like II"/>
    <property type="match status" value="1"/>
</dbReference>
<comment type="similarity">
    <text evidence="1 4">Belongs to the PstS family.</text>
</comment>
<dbReference type="Gene3D" id="3.40.190.10">
    <property type="entry name" value="Periplasmic binding protein-like II"/>
    <property type="match status" value="2"/>
</dbReference>
<proteinExistence type="inferred from homology"/>
<feature type="signal peptide" evidence="4">
    <location>
        <begin position="1"/>
        <end position="18"/>
    </location>
</feature>
<dbReference type="InterPro" id="IPR011862">
    <property type="entry name" value="Phos-bd"/>
</dbReference>
<dbReference type="PANTHER" id="PTHR30570:SF1">
    <property type="entry name" value="PHOSPHATE-BINDING PROTEIN PSTS"/>
    <property type="match status" value="1"/>
</dbReference>
<dbReference type="PANTHER" id="PTHR30570">
    <property type="entry name" value="PERIPLASMIC PHOSPHATE BINDING COMPONENT OF PHOSPHATE ABC TRANSPORTER"/>
    <property type="match status" value="1"/>
</dbReference>
<dbReference type="STRING" id="526218.Sterm_4080"/>
<dbReference type="Proteomes" id="UP000000845">
    <property type="component" value="Chromosome"/>
</dbReference>
<dbReference type="InterPro" id="IPR024370">
    <property type="entry name" value="PBP_domain"/>
</dbReference>
<evidence type="ECO:0000259" key="5">
    <source>
        <dbReference type="Pfam" id="PF12849"/>
    </source>
</evidence>
<dbReference type="KEGG" id="str:Sterm_4080"/>
<dbReference type="PROSITE" id="PS51257">
    <property type="entry name" value="PROKAR_LIPOPROTEIN"/>
    <property type="match status" value="1"/>
</dbReference>
<dbReference type="CDD" id="cd13654">
    <property type="entry name" value="PBP2_phosphate_like_2"/>
    <property type="match status" value="1"/>
</dbReference>
<organism evidence="6 7">
    <name type="scientific">Sebaldella termitidis (strain ATCC 33386 / NCTC 11300)</name>
    <dbReference type="NCBI Taxonomy" id="526218"/>
    <lineage>
        <taxon>Bacteria</taxon>
        <taxon>Fusobacteriati</taxon>
        <taxon>Fusobacteriota</taxon>
        <taxon>Fusobacteriia</taxon>
        <taxon>Fusobacteriales</taxon>
        <taxon>Leptotrichiaceae</taxon>
        <taxon>Sebaldella</taxon>
    </lineage>
</organism>
<dbReference type="Pfam" id="PF12849">
    <property type="entry name" value="PBP_like_2"/>
    <property type="match status" value="1"/>
</dbReference>
<dbReference type="RefSeq" id="WP_012863487.1">
    <property type="nucleotide sequence ID" value="NC_013517.1"/>
</dbReference>
<protein>
    <recommendedName>
        <fullName evidence="4">Phosphate-binding protein</fullName>
    </recommendedName>
</protein>
<keyword evidence="7" id="KW-1185">Reference proteome</keyword>
<dbReference type="InterPro" id="IPR050811">
    <property type="entry name" value="Phosphate_ABC_transporter"/>
</dbReference>
<evidence type="ECO:0000313" key="7">
    <source>
        <dbReference type="Proteomes" id="UP000000845"/>
    </source>
</evidence>
<dbReference type="eggNOG" id="COG0226">
    <property type="taxonomic scope" value="Bacteria"/>
</dbReference>
<feature type="chain" id="PRO_5027144962" description="Phosphate-binding protein" evidence="4">
    <location>
        <begin position="19"/>
        <end position="297"/>
    </location>
</feature>
<dbReference type="HOGENOM" id="CLU_026228_1_0_0"/>
<dbReference type="GO" id="GO:0042301">
    <property type="term" value="F:phosphate ion binding"/>
    <property type="evidence" value="ECO:0007669"/>
    <property type="project" value="UniProtKB-UniRule"/>
</dbReference>
<dbReference type="EMBL" id="CP001739">
    <property type="protein sequence ID" value="ACZ10912.1"/>
    <property type="molecule type" value="Genomic_DNA"/>
</dbReference>
<sequence length="297" mass="32572">MKKIFALMLISLGLLVSCGGGEGESSGLGGEVIIDGSSTVAPITEAVAEEFRNVESGVNVSVGISGTGGGFKKFTVGELDISNASREMKPEEKALAEKNNIEFTEIQVGKDGITMVVNKENTWAQDLTTDELKKIWSEGSTIKTWKDVRPEWPDTPIKLYAPDEDSGTYDYFIEAILGKNKIRKDYTPSSDDNVLVQGVEGDKGSLGFFGFAYYEENADKLTALKINGIEPTPETVQNGTYKPLSRPIFIFVNNKSYAEKPQVKAFVQFYLDKVSDLAREVGYIPLDDYSAEKAKLK</sequence>
<evidence type="ECO:0000256" key="3">
    <source>
        <dbReference type="ARBA" id="ARBA00022729"/>
    </source>
</evidence>
<keyword evidence="4" id="KW-0592">Phosphate transport</keyword>
<evidence type="ECO:0000313" key="6">
    <source>
        <dbReference type="EMBL" id="ACZ10912.1"/>
    </source>
</evidence>
<evidence type="ECO:0000256" key="4">
    <source>
        <dbReference type="RuleBase" id="RU367119"/>
    </source>
</evidence>
<dbReference type="NCBIfam" id="TIGR02136">
    <property type="entry name" value="ptsS_2"/>
    <property type="match status" value="1"/>
</dbReference>
<keyword evidence="2 4" id="KW-0813">Transport</keyword>
<evidence type="ECO:0000256" key="2">
    <source>
        <dbReference type="ARBA" id="ARBA00022448"/>
    </source>
</evidence>
<keyword evidence="3 4" id="KW-0732">Signal</keyword>
<reference evidence="7" key="1">
    <citation type="submission" date="2009-09" db="EMBL/GenBank/DDBJ databases">
        <title>The complete chromosome of Sebaldella termitidis ATCC 33386.</title>
        <authorList>
            <consortium name="US DOE Joint Genome Institute (JGI-PGF)"/>
            <person name="Lucas S."/>
            <person name="Copeland A."/>
            <person name="Lapidus A."/>
            <person name="Glavina del Rio T."/>
            <person name="Dalin E."/>
            <person name="Tice H."/>
            <person name="Bruce D."/>
            <person name="Goodwin L."/>
            <person name="Pitluck S."/>
            <person name="Kyrpides N."/>
            <person name="Mavromatis K."/>
            <person name="Ivanova N."/>
            <person name="Mikhailova N."/>
            <person name="Sims D."/>
            <person name="Meincke L."/>
            <person name="Brettin T."/>
            <person name="Detter J.C."/>
            <person name="Han C."/>
            <person name="Larimer F."/>
            <person name="Land M."/>
            <person name="Hauser L."/>
            <person name="Markowitz V."/>
            <person name="Cheng J.F."/>
            <person name="Hugenholtz P."/>
            <person name="Woyke T."/>
            <person name="Wu D."/>
            <person name="Eisen J.A."/>
        </authorList>
    </citation>
    <scope>NUCLEOTIDE SEQUENCE [LARGE SCALE GENOMIC DNA]</scope>
    <source>
        <strain evidence="7">ATCC 33386 / NCTC 11300</strain>
    </source>
</reference>
<feature type="domain" description="PBP" evidence="5">
    <location>
        <begin position="29"/>
        <end position="272"/>
    </location>
</feature>
<comment type="function">
    <text evidence="4">Involved in the system for phosphate transport across the cytoplasmic membrane.</text>
</comment>
<gene>
    <name evidence="6" type="ordered locus">Sterm_4080</name>
</gene>
<dbReference type="GO" id="GO:0006817">
    <property type="term" value="P:phosphate ion transport"/>
    <property type="evidence" value="ECO:0007669"/>
    <property type="project" value="UniProtKB-UniRule"/>
</dbReference>
<dbReference type="AlphaFoldDB" id="D1AGG0"/>
<name>D1AGG0_SEBTE</name>